<reference evidence="8 9" key="1">
    <citation type="submission" date="2020-12" db="EMBL/GenBank/DDBJ databases">
        <title>Metabolic potential, ecology and presence of endohyphal bacteria is reflected in genomic diversity of Mucoromycotina.</title>
        <authorList>
            <person name="Muszewska A."/>
            <person name="Okrasinska A."/>
            <person name="Steczkiewicz K."/>
            <person name="Drgas O."/>
            <person name="Orlowska M."/>
            <person name="Perlinska-Lenart U."/>
            <person name="Aleksandrzak-Piekarczyk T."/>
            <person name="Szatraj K."/>
            <person name="Zielenkiewicz U."/>
            <person name="Pilsyk S."/>
            <person name="Malc E."/>
            <person name="Mieczkowski P."/>
            <person name="Kruszewska J.S."/>
            <person name="Biernat P."/>
            <person name="Pawlowska J."/>
        </authorList>
    </citation>
    <scope>NUCLEOTIDE SEQUENCE [LARGE SCALE GENOMIC DNA]</scope>
    <source>
        <strain evidence="8 9">CBS 142.35</strain>
    </source>
</reference>
<keyword evidence="1" id="KW-0479">Metal-binding</keyword>
<feature type="domain" description="MYND-type" evidence="7">
    <location>
        <begin position="100"/>
        <end position="138"/>
    </location>
</feature>
<evidence type="ECO:0000313" key="9">
    <source>
        <dbReference type="Proteomes" id="UP000646827"/>
    </source>
</evidence>
<evidence type="ECO:0000259" key="7">
    <source>
        <dbReference type="PROSITE" id="PS50865"/>
    </source>
</evidence>
<feature type="region of interest" description="Disordered" evidence="5">
    <location>
        <begin position="1"/>
        <end position="38"/>
    </location>
</feature>
<evidence type="ECO:0008006" key="10">
    <source>
        <dbReference type="Google" id="ProtNLM"/>
    </source>
</evidence>
<dbReference type="Gene3D" id="6.10.140.2220">
    <property type="match status" value="1"/>
</dbReference>
<dbReference type="EMBL" id="JAEPRB010000011">
    <property type="protein sequence ID" value="KAG2227026.1"/>
    <property type="molecule type" value="Genomic_DNA"/>
</dbReference>
<evidence type="ECO:0000313" key="8">
    <source>
        <dbReference type="EMBL" id="KAG2227026.1"/>
    </source>
</evidence>
<keyword evidence="9" id="KW-1185">Reference proteome</keyword>
<accession>A0A8H7SEY2</accession>
<feature type="domain" description="SET" evidence="6">
    <location>
        <begin position="55"/>
        <end position="312"/>
    </location>
</feature>
<evidence type="ECO:0000256" key="5">
    <source>
        <dbReference type="SAM" id="MobiDB-lite"/>
    </source>
</evidence>
<gene>
    <name evidence="8" type="ORF">INT45_006433</name>
</gene>
<dbReference type="CDD" id="cd20071">
    <property type="entry name" value="SET_SMYD"/>
    <property type="match status" value="1"/>
</dbReference>
<evidence type="ECO:0000256" key="1">
    <source>
        <dbReference type="ARBA" id="ARBA00022723"/>
    </source>
</evidence>
<dbReference type="InterPro" id="IPR011990">
    <property type="entry name" value="TPR-like_helical_dom_sf"/>
</dbReference>
<feature type="region of interest" description="Disordered" evidence="5">
    <location>
        <begin position="171"/>
        <end position="191"/>
    </location>
</feature>
<evidence type="ECO:0000259" key="6">
    <source>
        <dbReference type="PROSITE" id="PS50280"/>
    </source>
</evidence>
<dbReference type="Gene3D" id="1.25.40.10">
    <property type="entry name" value="Tetratricopeptide repeat domain"/>
    <property type="match status" value="1"/>
</dbReference>
<dbReference type="SUPFAM" id="SSF82199">
    <property type="entry name" value="SET domain"/>
    <property type="match status" value="1"/>
</dbReference>
<dbReference type="PROSITE" id="PS50865">
    <property type="entry name" value="ZF_MYND_2"/>
    <property type="match status" value="1"/>
</dbReference>
<dbReference type="Gene3D" id="2.170.270.10">
    <property type="entry name" value="SET domain"/>
    <property type="match status" value="1"/>
</dbReference>
<protein>
    <recommendedName>
        <fullName evidence="10">SET domain-containing protein</fullName>
    </recommendedName>
</protein>
<dbReference type="GO" id="GO:0008270">
    <property type="term" value="F:zinc ion binding"/>
    <property type="evidence" value="ECO:0007669"/>
    <property type="project" value="UniProtKB-KW"/>
</dbReference>
<dbReference type="AlphaFoldDB" id="A0A8H7SEY2"/>
<dbReference type="PANTHER" id="PTHR12197:SF282">
    <property type="entry name" value="SET DOMAIN-CONTAINING PROTEIN"/>
    <property type="match status" value="1"/>
</dbReference>
<dbReference type="InterPro" id="IPR046341">
    <property type="entry name" value="SET_dom_sf"/>
</dbReference>
<dbReference type="InterPro" id="IPR001214">
    <property type="entry name" value="SET_dom"/>
</dbReference>
<dbReference type="Pfam" id="PF01753">
    <property type="entry name" value="zf-MYND"/>
    <property type="match status" value="1"/>
</dbReference>
<dbReference type="PANTHER" id="PTHR12197">
    <property type="entry name" value="HISTONE-LYSINE N-METHYLTRANSFERASE SMYD"/>
    <property type="match status" value="1"/>
</dbReference>
<feature type="compositionally biased region" description="Basic and acidic residues" evidence="5">
    <location>
        <begin position="1"/>
        <end position="10"/>
    </location>
</feature>
<evidence type="ECO:0000256" key="3">
    <source>
        <dbReference type="ARBA" id="ARBA00022833"/>
    </source>
</evidence>
<dbReference type="OrthoDB" id="265717at2759"/>
<sequence>MLAENKKEDIMVSNDPKIESGPPKKKSNKKKKKSAAASGPIEPIDPYYEQVMQTYPVFLRSTKAKGRHATASKQLDEGTTIFYEQATAFVVRSDYIDEHCHVCLDLLTTKMMCSDCQKSFYCSKKCFEQDSDTHALVCSPMAVIDSIARATDVDVDLLRLITLLLARRQRDNDNKDAPDDGGNDQQKQQATAPTPFWCTKDLISHRNHANPAFVRVVKEAGERLLSELPESMQIPVDDLLTLACRINSNAYGLGDNEARNTDVALGLFPVSGMFFNHACNPNCAFVGVQHGQLTFRTIRPVKQGEELTVTYIDLYASRDERRQDLLDSKNFWCKCKRCTSPMEQSVDRFLQSIMCEKCHEDVYVIPPSPMEDLTQGKPLDLSGEWKCAKCGSAASAQSVTSTIQQAQQMYMEGIMAIRKQRDYRGARAKLEPLVASSNNKSTKTENMKGGDLHPRNAIRFNASIPLMNCLRHSQDINAAINVNRYIIETMEAHAKENLPKNTPEISDFWQNLGELCQLMASKNSDRVPLNKRWRKEAKEAFDHASQVRSIVFGPDHPKTKFVKELAASV</sequence>
<dbReference type="SMART" id="SM00317">
    <property type="entry name" value="SET"/>
    <property type="match status" value="1"/>
</dbReference>
<dbReference type="InterPro" id="IPR050869">
    <property type="entry name" value="H3K4_H4K5_MeTrfase"/>
</dbReference>
<feature type="compositionally biased region" description="Basic residues" evidence="5">
    <location>
        <begin position="23"/>
        <end position="34"/>
    </location>
</feature>
<proteinExistence type="predicted"/>
<evidence type="ECO:0000256" key="4">
    <source>
        <dbReference type="PROSITE-ProRule" id="PRU00134"/>
    </source>
</evidence>
<dbReference type="Proteomes" id="UP000646827">
    <property type="component" value="Unassembled WGS sequence"/>
</dbReference>
<dbReference type="InterPro" id="IPR002893">
    <property type="entry name" value="Znf_MYND"/>
</dbReference>
<evidence type="ECO:0000256" key="2">
    <source>
        <dbReference type="ARBA" id="ARBA00022771"/>
    </source>
</evidence>
<dbReference type="PROSITE" id="PS50280">
    <property type="entry name" value="SET"/>
    <property type="match status" value="1"/>
</dbReference>
<organism evidence="8 9">
    <name type="scientific">Circinella minor</name>
    <dbReference type="NCBI Taxonomy" id="1195481"/>
    <lineage>
        <taxon>Eukaryota</taxon>
        <taxon>Fungi</taxon>
        <taxon>Fungi incertae sedis</taxon>
        <taxon>Mucoromycota</taxon>
        <taxon>Mucoromycotina</taxon>
        <taxon>Mucoromycetes</taxon>
        <taxon>Mucorales</taxon>
        <taxon>Lichtheimiaceae</taxon>
        <taxon>Circinella</taxon>
    </lineage>
</organism>
<dbReference type="Pfam" id="PF00856">
    <property type="entry name" value="SET"/>
    <property type="match status" value="1"/>
</dbReference>
<name>A0A8H7SEY2_9FUNG</name>
<comment type="caution">
    <text evidence="8">The sequence shown here is derived from an EMBL/GenBank/DDBJ whole genome shotgun (WGS) entry which is preliminary data.</text>
</comment>
<keyword evidence="2 4" id="KW-0863">Zinc-finger</keyword>
<keyword evidence="3" id="KW-0862">Zinc</keyword>